<gene>
    <name evidence="5" type="ORF">GM160_04990</name>
</gene>
<dbReference type="Pfam" id="PF13439">
    <property type="entry name" value="Glyco_transf_4"/>
    <property type="match status" value="1"/>
</dbReference>
<feature type="domain" description="Glycosyl transferase family 1" evidence="3">
    <location>
        <begin position="191"/>
        <end position="346"/>
    </location>
</feature>
<protein>
    <submittedName>
        <fullName evidence="5">Glycosyltransferase</fullName>
    </submittedName>
</protein>
<dbReference type="InterPro" id="IPR028098">
    <property type="entry name" value="Glyco_trans_4-like_N"/>
</dbReference>
<dbReference type="Proteomes" id="UP000427716">
    <property type="component" value="Chromosome"/>
</dbReference>
<evidence type="ECO:0000313" key="5">
    <source>
        <dbReference type="EMBL" id="QGT78307.1"/>
    </source>
</evidence>
<sequence length="374" mass="41970">MKRILFLVSSMQGGGAERVAALLSNYWVQQGHQLTLMPTFSGRGECLYPLDKRVRLDYLADRVRSRSRSPLNKLRRLTALRGAVRELSPDVIVSFLPHVNVAAVIATLGLGVPVVISERTYPPAMSLGVALNWLRRWAYPRASAVVVQTGRAREWLTRCCPKARGHVIANPIVYPLPRDKPEVNPSAVVGLERRVVLAVGRLSEEKQFDRLVRAFEALVRRYPEWDLVVLGEGPERQRLERERDRLGLTGRVYLPGRVGNLSDWYQRADLYVMSSRFEGFPNTLAEAMAYGLPAVSFDCDTGPRDIIRDGVDGYLVPRETGASGLAGAMEALMRDESQRKQMAEEAVVVRDRFSMERIAAKWDVVLGLTEDNDI</sequence>
<evidence type="ECO:0000313" key="6">
    <source>
        <dbReference type="Proteomes" id="UP000427716"/>
    </source>
</evidence>
<dbReference type="Gene3D" id="3.40.50.2000">
    <property type="entry name" value="Glycogen Phosphorylase B"/>
    <property type="match status" value="2"/>
</dbReference>
<accession>A0A6I6D2D1</accession>
<proteinExistence type="predicted"/>
<keyword evidence="6" id="KW-1185">Reference proteome</keyword>
<dbReference type="AlphaFoldDB" id="A0A6I6D2D1"/>
<dbReference type="CDD" id="cd03820">
    <property type="entry name" value="GT4_AmsD-like"/>
    <property type="match status" value="1"/>
</dbReference>
<feature type="domain" description="Glycosyltransferase subfamily 4-like N-terminal" evidence="4">
    <location>
        <begin position="14"/>
        <end position="172"/>
    </location>
</feature>
<evidence type="ECO:0000256" key="2">
    <source>
        <dbReference type="ARBA" id="ARBA00022679"/>
    </source>
</evidence>
<reference evidence="5 6" key="1">
    <citation type="submission" date="2019-11" db="EMBL/GenBank/DDBJ databases">
        <authorList>
            <person name="Zhang J."/>
            <person name="Sun C."/>
        </authorList>
    </citation>
    <scope>NUCLEOTIDE SEQUENCE [LARGE SCALE GENOMIC DNA]</scope>
    <source>
        <strain evidence="6">sp2</strain>
    </source>
</reference>
<keyword evidence="2 5" id="KW-0808">Transferase</keyword>
<dbReference type="GO" id="GO:0016757">
    <property type="term" value="F:glycosyltransferase activity"/>
    <property type="evidence" value="ECO:0007669"/>
    <property type="project" value="UniProtKB-KW"/>
</dbReference>
<evidence type="ECO:0000259" key="4">
    <source>
        <dbReference type="Pfam" id="PF13439"/>
    </source>
</evidence>
<dbReference type="InterPro" id="IPR001296">
    <property type="entry name" value="Glyco_trans_1"/>
</dbReference>
<dbReference type="KEGG" id="ghl:GM160_04990"/>
<dbReference type="GO" id="GO:1901135">
    <property type="term" value="P:carbohydrate derivative metabolic process"/>
    <property type="evidence" value="ECO:0007669"/>
    <property type="project" value="UniProtKB-ARBA"/>
</dbReference>
<keyword evidence="1" id="KW-0328">Glycosyltransferase</keyword>
<name>A0A6I6D2D1_9GAMM</name>
<evidence type="ECO:0000259" key="3">
    <source>
        <dbReference type="Pfam" id="PF00534"/>
    </source>
</evidence>
<dbReference type="EMBL" id="CP046415">
    <property type="protein sequence ID" value="QGT78307.1"/>
    <property type="molecule type" value="Genomic_DNA"/>
</dbReference>
<dbReference type="PANTHER" id="PTHR12526">
    <property type="entry name" value="GLYCOSYLTRANSFERASE"/>
    <property type="match status" value="1"/>
</dbReference>
<dbReference type="RefSeq" id="WP_156573655.1">
    <property type="nucleotide sequence ID" value="NZ_CP046415.1"/>
</dbReference>
<dbReference type="Pfam" id="PF00534">
    <property type="entry name" value="Glycos_transf_1"/>
    <property type="match status" value="1"/>
</dbReference>
<organism evidence="5 6">
    <name type="scientific">Guyparkeria halophila</name>
    <dbReference type="NCBI Taxonomy" id="47960"/>
    <lineage>
        <taxon>Bacteria</taxon>
        <taxon>Pseudomonadati</taxon>
        <taxon>Pseudomonadota</taxon>
        <taxon>Gammaproteobacteria</taxon>
        <taxon>Chromatiales</taxon>
        <taxon>Thioalkalibacteraceae</taxon>
        <taxon>Guyparkeria</taxon>
    </lineage>
</organism>
<dbReference type="SUPFAM" id="SSF53756">
    <property type="entry name" value="UDP-Glycosyltransferase/glycogen phosphorylase"/>
    <property type="match status" value="1"/>
</dbReference>
<evidence type="ECO:0000256" key="1">
    <source>
        <dbReference type="ARBA" id="ARBA00022676"/>
    </source>
</evidence>
<dbReference type="PANTHER" id="PTHR12526:SF510">
    <property type="entry name" value="D-INOSITOL 3-PHOSPHATE GLYCOSYLTRANSFERASE"/>
    <property type="match status" value="1"/>
</dbReference>